<organism evidence="1 2">
    <name type="scientific">Tinamus guttatus</name>
    <name type="common">White-throated tinamou</name>
    <dbReference type="NCBI Taxonomy" id="94827"/>
    <lineage>
        <taxon>Eukaryota</taxon>
        <taxon>Metazoa</taxon>
        <taxon>Chordata</taxon>
        <taxon>Craniata</taxon>
        <taxon>Vertebrata</taxon>
        <taxon>Euteleostomi</taxon>
        <taxon>Archelosauria</taxon>
        <taxon>Archosauria</taxon>
        <taxon>Dinosauria</taxon>
        <taxon>Saurischia</taxon>
        <taxon>Theropoda</taxon>
        <taxon>Coelurosauria</taxon>
        <taxon>Aves</taxon>
        <taxon>Palaeognathae</taxon>
        <taxon>Tinamiformes</taxon>
        <taxon>Tinamidae</taxon>
        <taxon>Tinamus</taxon>
    </lineage>
</organism>
<dbReference type="EMBL" id="KL890023">
    <property type="protein sequence ID" value="KGL77312.1"/>
    <property type="molecule type" value="Genomic_DNA"/>
</dbReference>
<dbReference type="Proteomes" id="UP000053641">
    <property type="component" value="Unassembled WGS sequence"/>
</dbReference>
<sequence>GFKLHQGRFRLNIRRSFYTEGVVKHSNRLPREVVESPSLAVLKKRVDEVLKDMV</sequence>
<dbReference type="AlphaFoldDB" id="A0A099Z6G5"/>
<protein>
    <submittedName>
        <fullName evidence="1">Uncharacterized protein</fullName>
    </submittedName>
</protein>
<evidence type="ECO:0000313" key="1">
    <source>
        <dbReference type="EMBL" id="KGL77312.1"/>
    </source>
</evidence>
<name>A0A099Z6G5_TINGU</name>
<reference evidence="1 2" key="1">
    <citation type="submission" date="2014-06" db="EMBL/GenBank/DDBJ databases">
        <title>Genome evolution of avian class.</title>
        <authorList>
            <person name="Zhang G."/>
            <person name="Li C."/>
        </authorList>
    </citation>
    <scope>NUCLEOTIDE SEQUENCE [LARGE SCALE GENOMIC DNA]</scope>
    <source>
        <strain evidence="1">BGI_N309</strain>
    </source>
</reference>
<feature type="non-terminal residue" evidence="1">
    <location>
        <position position="54"/>
    </location>
</feature>
<evidence type="ECO:0000313" key="2">
    <source>
        <dbReference type="Proteomes" id="UP000053641"/>
    </source>
</evidence>
<feature type="non-terminal residue" evidence="1">
    <location>
        <position position="1"/>
    </location>
</feature>
<accession>A0A099Z6G5</accession>
<keyword evidence="2" id="KW-1185">Reference proteome</keyword>
<gene>
    <name evidence="1" type="ORF">N309_14778</name>
</gene>
<proteinExistence type="predicted"/>